<dbReference type="InterPro" id="IPR029044">
    <property type="entry name" value="Nucleotide-diphossugar_trans"/>
</dbReference>
<accession>A0A437AED8</accession>
<keyword evidence="5" id="KW-0812">Transmembrane</keyword>
<dbReference type="VEuPathDB" id="FungiDB:DFL_000666"/>
<dbReference type="Proteomes" id="UP000283090">
    <property type="component" value="Unassembled WGS sequence"/>
</dbReference>
<keyword evidence="6" id="KW-1133">Transmembrane helix</keyword>
<dbReference type="GO" id="GO:0004100">
    <property type="term" value="F:chitin synthase activity"/>
    <property type="evidence" value="ECO:0007669"/>
    <property type="project" value="UniProtKB-EC"/>
</dbReference>
<sequence>MPCYNESAENVMKCINSVIEQDYPMTCPHICLSFDSDEISPEYLGILTKLGVPMVRKSRFPVSIDKKTFQMINRLYEKYLERQDDVYLLFIDSDCILDKYCVQNFMYDMDFLPKRRKGSQVMAITGIITSRVEKGQGSFITLLQDMEYIHGQLFERAIESSCGAATCLPDIADKHDNPFDYGQYHLGEDRWLTHLFMIGAKRSYQIGFSTSACCKTEACSTWNSLINQRTRWFKGFVTNEAAMLTDWQPWKRYPLLCVFRMIQDTIRTTTLHLVLLILSLMTKAQTVPGLPLPLISLSLGLNWIFMFYHGFDSSWDEKRRFYIQFCLWQIGCSTGGISLLPSTVTSVEVGVDLAFKEKSNKP</sequence>
<name>A0A437AED8_ARTFL</name>
<dbReference type="InterPro" id="IPR004835">
    <property type="entry name" value="Chitin_synth"/>
</dbReference>
<dbReference type="SUPFAM" id="SSF53448">
    <property type="entry name" value="Nucleotide-diphospho-sugar transferases"/>
    <property type="match status" value="1"/>
</dbReference>
<proteinExistence type="predicted"/>
<comment type="caution">
    <text evidence="8">The sequence shown here is derived from an EMBL/GenBank/DDBJ whole genome shotgun (WGS) entry which is preliminary data.</text>
</comment>
<evidence type="ECO:0000256" key="6">
    <source>
        <dbReference type="ARBA" id="ARBA00022989"/>
    </source>
</evidence>
<dbReference type="GO" id="GO:0016020">
    <property type="term" value="C:membrane"/>
    <property type="evidence" value="ECO:0007669"/>
    <property type="project" value="UniProtKB-SubCell"/>
</dbReference>
<evidence type="ECO:0000256" key="4">
    <source>
        <dbReference type="ARBA" id="ARBA00022679"/>
    </source>
</evidence>
<comment type="subcellular location">
    <subcellularLocation>
        <location evidence="1">Membrane</location>
        <topology evidence="1">Multi-pass membrane protein</topology>
    </subcellularLocation>
</comment>
<keyword evidence="4" id="KW-0808">Transferase</keyword>
<keyword evidence="3" id="KW-0328">Glycosyltransferase</keyword>
<dbReference type="AlphaFoldDB" id="A0A437AED8"/>
<evidence type="ECO:0000256" key="3">
    <source>
        <dbReference type="ARBA" id="ARBA00022676"/>
    </source>
</evidence>
<dbReference type="EMBL" id="SAEB01000001">
    <property type="protein sequence ID" value="RVD89669.1"/>
    <property type="molecule type" value="Genomic_DNA"/>
</dbReference>
<evidence type="ECO:0000313" key="9">
    <source>
        <dbReference type="Proteomes" id="UP000283090"/>
    </source>
</evidence>
<evidence type="ECO:0000256" key="5">
    <source>
        <dbReference type="ARBA" id="ARBA00022692"/>
    </source>
</evidence>
<dbReference type="GO" id="GO:0006031">
    <property type="term" value="P:chitin biosynthetic process"/>
    <property type="evidence" value="ECO:0007669"/>
    <property type="project" value="TreeGrafter"/>
</dbReference>
<protein>
    <recommendedName>
        <fullName evidence="2">chitin synthase</fullName>
        <ecNumber evidence="2">2.4.1.16</ecNumber>
    </recommendedName>
</protein>
<organism evidence="8 9">
    <name type="scientific">Arthrobotrys flagrans</name>
    <name type="common">Nematode-trapping fungus</name>
    <name type="synonym">Trichothecium flagrans</name>
    <dbReference type="NCBI Taxonomy" id="97331"/>
    <lineage>
        <taxon>Eukaryota</taxon>
        <taxon>Fungi</taxon>
        <taxon>Dikarya</taxon>
        <taxon>Ascomycota</taxon>
        <taxon>Pezizomycotina</taxon>
        <taxon>Orbiliomycetes</taxon>
        <taxon>Orbiliales</taxon>
        <taxon>Orbiliaceae</taxon>
        <taxon>Arthrobotrys</taxon>
    </lineage>
</organism>
<keyword evidence="7" id="KW-0472">Membrane</keyword>
<dbReference type="PANTHER" id="PTHR22914:SF46">
    <property type="entry name" value="CHITIN SYNTHASE"/>
    <property type="match status" value="1"/>
</dbReference>
<dbReference type="EC" id="2.4.1.16" evidence="2"/>
<reference evidence="8 9" key="1">
    <citation type="submission" date="2019-01" db="EMBL/GenBank/DDBJ databases">
        <title>Intercellular communication is required for trap formation in the nematode-trapping fungus Duddingtonia flagrans.</title>
        <authorList>
            <person name="Youssar L."/>
            <person name="Wernet V."/>
            <person name="Hensel N."/>
            <person name="Hildebrandt H.-G."/>
            <person name="Fischer R."/>
        </authorList>
    </citation>
    <scope>NUCLEOTIDE SEQUENCE [LARGE SCALE GENOMIC DNA]</scope>
    <source>
        <strain evidence="8 9">CBS H-5679</strain>
    </source>
</reference>
<dbReference type="GeneID" id="93582977"/>
<dbReference type="PANTHER" id="PTHR22914">
    <property type="entry name" value="CHITIN SYNTHASE"/>
    <property type="match status" value="1"/>
</dbReference>
<dbReference type="RefSeq" id="XP_067495213.1">
    <property type="nucleotide sequence ID" value="XM_067636122.1"/>
</dbReference>
<evidence type="ECO:0000256" key="7">
    <source>
        <dbReference type="ARBA" id="ARBA00023136"/>
    </source>
</evidence>
<dbReference type="STRING" id="97331.A0A437AED8"/>
<evidence type="ECO:0000256" key="2">
    <source>
        <dbReference type="ARBA" id="ARBA00012543"/>
    </source>
</evidence>
<keyword evidence="9" id="KW-1185">Reference proteome</keyword>
<dbReference type="GO" id="GO:0030428">
    <property type="term" value="C:cell septum"/>
    <property type="evidence" value="ECO:0007669"/>
    <property type="project" value="TreeGrafter"/>
</dbReference>
<dbReference type="GO" id="GO:0071944">
    <property type="term" value="C:cell periphery"/>
    <property type="evidence" value="ECO:0007669"/>
    <property type="project" value="TreeGrafter"/>
</dbReference>
<dbReference type="OrthoDB" id="5321960at2759"/>
<gene>
    <name evidence="8" type="ORF">DFL_000666</name>
</gene>
<dbReference type="Pfam" id="PF03142">
    <property type="entry name" value="Chitin_synth_2"/>
    <property type="match status" value="1"/>
</dbReference>
<evidence type="ECO:0000256" key="1">
    <source>
        <dbReference type="ARBA" id="ARBA00004141"/>
    </source>
</evidence>
<evidence type="ECO:0000313" key="8">
    <source>
        <dbReference type="EMBL" id="RVD89669.1"/>
    </source>
</evidence>